<dbReference type="InterPro" id="IPR006190">
    <property type="entry name" value="SAF_AFP_Neu5Ac"/>
</dbReference>
<dbReference type="InterPro" id="IPR013132">
    <property type="entry name" value="PseI/NeuA/B-like_N"/>
</dbReference>
<dbReference type="Pfam" id="PF03102">
    <property type="entry name" value="NeuB"/>
    <property type="match status" value="1"/>
</dbReference>
<dbReference type="PROSITE" id="PS50844">
    <property type="entry name" value="AFP_LIKE"/>
    <property type="match status" value="1"/>
</dbReference>
<protein>
    <submittedName>
        <fullName evidence="2">Sialic acid synthase SpsE</fullName>
    </submittedName>
</protein>
<dbReference type="InterPro" id="IPR036732">
    <property type="entry name" value="AFP_Neu5c_C_sf"/>
</dbReference>
<organism evidence="2 3">
    <name type="scientific">Desulfomicrobium macestii</name>
    <dbReference type="NCBI Taxonomy" id="90731"/>
    <lineage>
        <taxon>Bacteria</taxon>
        <taxon>Pseudomonadati</taxon>
        <taxon>Thermodesulfobacteriota</taxon>
        <taxon>Desulfovibrionia</taxon>
        <taxon>Desulfovibrionales</taxon>
        <taxon>Desulfomicrobiaceae</taxon>
        <taxon>Desulfomicrobium</taxon>
    </lineage>
</organism>
<dbReference type="InterPro" id="IPR057736">
    <property type="entry name" value="SAF_PseI/NeuA/NeuB"/>
</dbReference>
<evidence type="ECO:0000313" key="3">
    <source>
        <dbReference type="Proteomes" id="UP000639010"/>
    </source>
</evidence>
<dbReference type="Pfam" id="PF08666">
    <property type="entry name" value="SAF"/>
    <property type="match status" value="1"/>
</dbReference>
<gene>
    <name evidence="2" type="ORF">H4684_003077</name>
</gene>
<dbReference type="SUPFAM" id="SSF51569">
    <property type="entry name" value="Aldolase"/>
    <property type="match status" value="1"/>
</dbReference>
<feature type="domain" description="AFP-like" evidence="1">
    <location>
        <begin position="294"/>
        <end position="351"/>
    </location>
</feature>
<dbReference type="PANTHER" id="PTHR42966">
    <property type="entry name" value="N-ACETYLNEURAMINATE SYNTHASE"/>
    <property type="match status" value="1"/>
</dbReference>
<dbReference type="InterPro" id="IPR013785">
    <property type="entry name" value="Aldolase_TIM"/>
</dbReference>
<sequence>MSTASIKLPSGAQIGHGLPCFLVAEIGNNHQGKLELAKEMVLAAAEAGINGVKFQKRNIDALLNEDGKNAPYTGPNSFGPTYGKHRQALELDVEQMAELRTLTHKLGMTFFASAWDHVSVDQMQDIGWDMAKICSADLVNIPMLRQIGAMGVPVILSTGMSSWEQIDRAVTELRSFHDNIILLHCNSSYPCPEEEIGLPVMEVMRTRYGLPVGYSGHERGYAPTLAAVARGACVIERHITLNKNLPGTDHQVSLEPGQLRELVTMIREVERAMLVTDKQVFAKESQAALKLRKSIVAARDLPAGQILTAEDLAVKSPGDGMSPLLWDEVLGKKLTVFLAKDAQLHGEALGS</sequence>
<name>A0ABR9H6S5_9BACT</name>
<dbReference type="SUPFAM" id="SSF51269">
    <property type="entry name" value="AFP III-like domain"/>
    <property type="match status" value="1"/>
</dbReference>
<dbReference type="RefSeq" id="WP_192624412.1">
    <property type="nucleotide sequence ID" value="NZ_JADBGG010000026.1"/>
</dbReference>
<keyword evidence="3" id="KW-1185">Reference proteome</keyword>
<dbReference type="Gene3D" id="3.20.20.70">
    <property type="entry name" value="Aldolase class I"/>
    <property type="match status" value="1"/>
</dbReference>
<dbReference type="InterPro" id="IPR051690">
    <property type="entry name" value="PseI-like"/>
</dbReference>
<dbReference type="PANTHER" id="PTHR42966:SF1">
    <property type="entry name" value="SIALIC ACID SYNTHASE"/>
    <property type="match status" value="1"/>
</dbReference>
<reference evidence="2 3" key="1">
    <citation type="submission" date="2020-10" db="EMBL/GenBank/DDBJ databases">
        <title>Genomic Encyclopedia of Type Strains, Phase IV (KMG-IV): sequencing the most valuable type-strain genomes for metagenomic binning, comparative biology and taxonomic classification.</title>
        <authorList>
            <person name="Goeker M."/>
        </authorList>
    </citation>
    <scope>NUCLEOTIDE SEQUENCE [LARGE SCALE GENOMIC DNA]</scope>
    <source>
        <strain evidence="2 3">DSM 4194</strain>
    </source>
</reference>
<evidence type="ECO:0000313" key="2">
    <source>
        <dbReference type="EMBL" id="MBE1426412.1"/>
    </source>
</evidence>
<accession>A0ABR9H6S5</accession>
<dbReference type="SMART" id="SM00858">
    <property type="entry name" value="SAF"/>
    <property type="match status" value="1"/>
</dbReference>
<proteinExistence type="predicted"/>
<comment type="caution">
    <text evidence="2">The sequence shown here is derived from an EMBL/GenBank/DDBJ whole genome shotgun (WGS) entry which is preliminary data.</text>
</comment>
<dbReference type="CDD" id="cd11615">
    <property type="entry name" value="SAF_NeuB_like"/>
    <property type="match status" value="1"/>
</dbReference>
<dbReference type="Proteomes" id="UP000639010">
    <property type="component" value="Unassembled WGS sequence"/>
</dbReference>
<dbReference type="InterPro" id="IPR013974">
    <property type="entry name" value="SAF"/>
</dbReference>
<evidence type="ECO:0000259" key="1">
    <source>
        <dbReference type="PROSITE" id="PS50844"/>
    </source>
</evidence>
<dbReference type="EMBL" id="JADBGG010000026">
    <property type="protein sequence ID" value="MBE1426412.1"/>
    <property type="molecule type" value="Genomic_DNA"/>
</dbReference>
<dbReference type="Gene3D" id="3.90.1210.10">
    <property type="entry name" value="Antifreeze-like/N-acetylneuraminic acid synthase C-terminal domain"/>
    <property type="match status" value="1"/>
</dbReference>